<evidence type="ECO:0000313" key="2">
    <source>
        <dbReference type="EMBL" id="MPN55975.1"/>
    </source>
</evidence>
<protein>
    <submittedName>
        <fullName evidence="2">Uncharacterized protein</fullName>
    </submittedName>
</protein>
<feature type="transmembrane region" description="Helical" evidence="1">
    <location>
        <begin position="89"/>
        <end position="107"/>
    </location>
</feature>
<feature type="transmembrane region" description="Helical" evidence="1">
    <location>
        <begin position="51"/>
        <end position="69"/>
    </location>
</feature>
<feature type="transmembrane region" description="Helical" evidence="1">
    <location>
        <begin position="6"/>
        <end position="31"/>
    </location>
</feature>
<evidence type="ECO:0000256" key="1">
    <source>
        <dbReference type="SAM" id="Phobius"/>
    </source>
</evidence>
<accession>A0A645IX26</accession>
<dbReference type="AlphaFoldDB" id="A0A645IX26"/>
<name>A0A645IX26_9ZZZZ</name>
<organism evidence="2">
    <name type="scientific">bioreactor metagenome</name>
    <dbReference type="NCBI Taxonomy" id="1076179"/>
    <lineage>
        <taxon>unclassified sequences</taxon>
        <taxon>metagenomes</taxon>
        <taxon>ecological metagenomes</taxon>
    </lineage>
</organism>
<keyword evidence="1" id="KW-1133">Transmembrane helix</keyword>
<comment type="caution">
    <text evidence="2">The sequence shown here is derived from an EMBL/GenBank/DDBJ whole genome shotgun (WGS) entry which is preliminary data.</text>
</comment>
<sequence length="113" mass="12491">MFVVPLILLSLSLISGEVAGFFLGTNAAYLLIIRKGLPEDTGSKGKRVLRVFITLIIFGLTTLVLDIGFDTLGMAGYTGIILIEFLKSFFPAFTIWISVNICVKLNLYRRVCK</sequence>
<dbReference type="EMBL" id="VSSQ01125802">
    <property type="protein sequence ID" value="MPN55975.1"/>
    <property type="molecule type" value="Genomic_DNA"/>
</dbReference>
<keyword evidence="1" id="KW-0812">Transmembrane</keyword>
<reference evidence="2" key="1">
    <citation type="submission" date="2019-08" db="EMBL/GenBank/DDBJ databases">
        <authorList>
            <person name="Kucharzyk K."/>
            <person name="Murdoch R.W."/>
            <person name="Higgins S."/>
            <person name="Loffler F."/>
        </authorList>
    </citation>
    <scope>NUCLEOTIDE SEQUENCE</scope>
</reference>
<keyword evidence="1" id="KW-0472">Membrane</keyword>
<proteinExistence type="predicted"/>
<gene>
    <name evidence="2" type="ORF">SDC9_203659</name>
</gene>